<keyword evidence="3" id="KW-1185">Reference proteome</keyword>
<gene>
    <name evidence="2" type="primary">AVEN_8437_1</name>
    <name evidence="2" type="ORF">NPIL_546991</name>
</gene>
<dbReference type="EMBL" id="BMAW01040524">
    <property type="protein sequence ID" value="GFU60012.1"/>
    <property type="molecule type" value="Genomic_DNA"/>
</dbReference>
<accession>A0A8X6UV95</accession>
<protein>
    <submittedName>
        <fullName evidence="2">RT_RNaseH_2 domain-containing protein</fullName>
    </submittedName>
</protein>
<dbReference type="Gene3D" id="3.30.70.270">
    <property type="match status" value="1"/>
</dbReference>
<comment type="caution">
    <text evidence="2">The sequence shown here is derived from an EMBL/GenBank/DDBJ whole genome shotgun (WGS) entry which is preliminary data.</text>
</comment>
<dbReference type="GO" id="GO:0071897">
    <property type="term" value="P:DNA biosynthetic process"/>
    <property type="evidence" value="ECO:0007669"/>
    <property type="project" value="UniProtKB-ARBA"/>
</dbReference>
<dbReference type="AlphaFoldDB" id="A0A8X6UV95"/>
<dbReference type="SUPFAM" id="SSF56672">
    <property type="entry name" value="DNA/RNA polymerases"/>
    <property type="match status" value="1"/>
</dbReference>
<evidence type="ECO:0000259" key="1">
    <source>
        <dbReference type="Pfam" id="PF17919"/>
    </source>
</evidence>
<proteinExistence type="predicted"/>
<feature type="domain" description="Reverse transcriptase/retrotransposon-derived protein RNase H-like" evidence="1">
    <location>
        <begin position="49"/>
        <end position="101"/>
    </location>
</feature>
<dbReference type="Pfam" id="PF17919">
    <property type="entry name" value="RT_RNaseH_2"/>
    <property type="match status" value="1"/>
</dbReference>
<dbReference type="InterPro" id="IPR043502">
    <property type="entry name" value="DNA/RNA_pol_sf"/>
</dbReference>
<dbReference type="InterPro" id="IPR051320">
    <property type="entry name" value="Viral_Replic_Matur_Polypro"/>
</dbReference>
<name>A0A8X6UV95_NEPPI</name>
<organism evidence="2 3">
    <name type="scientific">Nephila pilipes</name>
    <name type="common">Giant wood spider</name>
    <name type="synonym">Nephila maculata</name>
    <dbReference type="NCBI Taxonomy" id="299642"/>
    <lineage>
        <taxon>Eukaryota</taxon>
        <taxon>Metazoa</taxon>
        <taxon>Ecdysozoa</taxon>
        <taxon>Arthropoda</taxon>
        <taxon>Chelicerata</taxon>
        <taxon>Arachnida</taxon>
        <taxon>Araneae</taxon>
        <taxon>Araneomorphae</taxon>
        <taxon>Entelegynae</taxon>
        <taxon>Araneoidea</taxon>
        <taxon>Nephilidae</taxon>
        <taxon>Nephila</taxon>
    </lineage>
</organism>
<evidence type="ECO:0000313" key="2">
    <source>
        <dbReference type="EMBL" id="GFU60012.1"/>
    </source>
</evidence>
<evidence type="ECO:0000313" key="3">
    <source>
        <dbReference type="Proteomes" id="UP000887013"/>
    </source>
</evidence>
<dbReference type="Proteomes" id="UP000887013">
    <property type="component" value="Unassembled WGS sequence"/>
</dbReference>
<dbReference type="OrthoDB" id="7698356at2759"/>
<sequence length="147" mass="17085">MPDTIHELRTFLGMINFYRRYLKNAAKTQAPLHDLLKKAKKKDRRKVPWTETTIKNFEQCKSDLAKAALLSFPKSGLPLSLCVDASHFAIGSVLQQERDNQIHLKPNVKSLDHEIPYYDLKDAPRYDRFRRCEVKFSVQKPKVQGTN</sequence>
<dbReference type="InterPro" id="IPR041577">
    <property type="entry name" value="RT_RNaseH_2"/>
</dbReference>
<dbReference type="PANTHER" id="PTHR33064:SF37">
    <property type="entry name" value="RIBONUCLEASE H"/>
    <property type="match status" value="1"/>
</dbReference>
<dbReference type="PANTHER" id="PTHR33064">
    <property type="entry name" value="POL PROTEIN"/>
    <property type="match status" value="1"/>
</dbReference>
<dbReference type="InterPro" id="IPR043128">
    <property type="entry name" value="Rev_trsase/Diguanyl_cyclase"/>
</dbReference>
<reference evidence="2" key="1">
    <citation type="submission" date="2020-08" db="EMBL/GenBank/DDBJ databases">
        <title>Multicomponent nature underlies the extraordinary mechanical properties of spider dragline silk.</title>
        <authorList>
            <person name="Kono N."/>
            <person name="Nakamura H."/>
            <person name="Mori M."/>
            <person name="Yoshida Y."/>
            <person name="Ohtoshi R."/>
            <person name="Malay A.D."/>
            <person name="Moran D.A.P."/>
            <person name="Tomita M."/>
            <person name="Numata K."/>
            <person name="Arakawa K."/>
        </authorList>
    </citation>
    <scope>NUCLEOTIDE SEQUENCE</scope>
</reference>